<keyword evidence="3" id="KW-1185">Reference proteome</keyword>
<keyword evidence="1" id="KW-0472">Membrane</keyword>
<dbReference type="Proteomes" id="UP000199220">
    <property type="component" value="Unassembled WGS sequence"/>
</dbReference>
<keyword evidence="1" id="KW-1133">Transmembrane helix</keyword>
<dbReference type="EMBL" id="FNTX01000002">
    <property type="protein sequence ID" value="SEF00845.1"/>
    <property type="molecule type" value="Genomic_DNA"/>
</dbReference>
<feature type="transmembrane region" description="Helical" evidence="1">
    <location>
        <begin position="47"/>
        <end position="68"/>
    </location>
</feature>
<sequence length="273" mass="27786">MSEPRAAALPLSPRLALALVAVSMLGVLAFAWPLFLDAGAALDDEAAAPIVLGVVLAASLLVVAIAVSDGGMDTRAVAMLGLLSAVGALIRPIAAGTGGVETVFVLLVLGGRVFGPGFGFLLGGTTLFASALLTGGVGPWLPYQMLGAAWVGLGAGLLPDCIGRIRVRGIAELAMLALYGAVASVLFGVAMNLSFWPFLLGGATEISFVPGGPLIENLTRFLTYSVVTSLPWDLTRAITTVLGIAVAGHAVLLTLRRAARRAVFGRRVDVAGS</sequence>
<evidence type="ECO:0000313" key="3">
    <source>
        <dbReference type="Proteomes" id="UP000199220"/>
    </source>
</evidence>
<proteinExistence type="predicted"/>
<accession>A0A1H5NGY4</accession>
<gene>
    <name evidence="2" type="ORF">SAMN04488554_4331</name>
</gene>
<protein>
    <submittedName>
        <fullName evidence="2">Energy-coupling factor transport system substrate-specific component</fullName>
    </submittedName>
</protein>
<dbReference type="Gene3D" id="1.10.1760.20">
    <property type="match status" value="1"/>
</dbReference>
<reference evidence="3" key="1">
    <citation type="submission" date="2016-10" db="EMBL/GenBank/DDBJ databases">
        <authorList>
            <person name="Varghese N."/>
            <person name="Submissions S."/>
        </authorList>
    </citation>
    <scope>NUCLEOTIDE SEQUENCE [LARGE SCALE GENOMIC DNA]</scope>
    <source>
        <strain evidence="3">DSM 21368</strain>
    </source>
</reference>
<feature type="transmembrane region" description="Helical" evidence="1">
    <location>
        <begin position="170"/>
        <end position="191"/>
    </location>
</feature>
<dbReference type="RefSeq" id="WP_245708992.1">
    <property type="nucleotide sequence ID" value="NZ_FNTX01000002.1"/>
</dbReference>
<feature type="transmembrane region" description="Helical" evidence="1">
    <location>
        <begin position="140"/>
        <end position="158"/>
    </location>
</feature>
<dbReference type="STRING" id="648782.SAMN04488554_4331"/>
<dbReference type="InterPro" id="IPR017196">
    <property type="entry name" value="ECF_substrate-spec_UCP037395"/>
</dbReference>
<name>A0A1H5NGY4_9MICO</name>
<dbReference type="PIRSF" id="PIRSF037395">
    <property type="entry name" value="UCP037395_ABCper"/>
    <property type="match status" value="1"/>
</dbReference>
<keyword evidence="1" id="KW-0812">Transmembrane</keyword>
<evidence type="ECO:0000256" key="1">
    <source>
        <dbReference type="SAM" id="Phobius"/>
    </source>
</evidence>
<organism evidence="2 3">
    <name type="scientific">Ruania alba</name>
    <dbReference type="NCBI Taxonomy" id="648782"/>
    <lineage>
        <taxon>Bacteria</taxon>
        <taxon>Bacillati</taxon>
        <taxon>Actinomycetota</taxon>
        <taxon>Actinomycetes</taxon>
        <taxon>Micrococcales</taxon>
        <taxon>Ruaniaceae</taxon>
        <taxon>Ruania</taxon>
    </lineage>
</organism>
<feature type="transmembrane region" description="Helical" evidence="1">
    <location>
        <begin position="15"/>
        <end position="35"/>
    </location>
</feature>
<feature type="transmembrane region" description="Helical" evidence="1">
    <location>
        <begin position="234"/>
        <end position="255"/>
    </location>
</feature>
<feature type="transmembrane region" description="Helical" evidence="1">
    <location>
        <begin position="103"/>
        <end position="128"/>
    </location>
</feature>
<evidence type="ECO:0000313" key="2">
    <source>
        <dbReference type="EMBL" id="SEF00845.1"/>
    </source>
</evidence>
<dbReference type="AlphaFoldDB" id="A0A1H5NGY4"/>